<feature type="compositionally biased region" description="Acidic residues" evidence="1">
    <location>
        <begin position="71"/>
        <end position="80"/>
    </location>
</feature>
<dbReference type="EMBL" id="JADGJD010002297">
    <property type="protein sequence ID" value="KAJ3033395.1"/>
    <property type="molecule type" value="Genomic_DNA"/>
</dbReference>
<evidence type="ECO:0000256" key="1">
    <source>
        <dbReference type="SAM" id="MobiDB-lite"/>
    </source>
</evidence>
<feature type="region of interest" description="Disordered" evidence="1">
    <location>
        <begin position="1"/>
        <end position="82"/>
    </location>
</feature>
<keyword evidence="3" id="KW-1185">Reference proteome</keyword>
<comment type="caution">
    <text evidence="2">The sequence shown here is derived from an EMBL/GenBank/DDBJ whole genome shotgun (WGS) entry which is preliminary data.</text>
</comment>
<feature type="compositionally biased region" description="Basic and acidic residues" evidence="1">
    <location>
        <begin position="1"/>
        <end position="14"/>
    </location>
</feature>
<organism evidence="2 3">
    <name type="scientific">Rhizophlyctis rosea</name>
    <dbReference type="NCBI Taxonomy" id="64517"/>
    <lineage>
        <taxon>Eukaryota</taxon>
        <taxon>Fungi</taxon>
        <taxon>Fungi incertae sedis</taxon>
        <taxon>Chytridiomycota</taxon>
        <taxon>Chytridiomycota incertae sedis</taxon>
        <taxon>Chytridiomycetes</taxon>
        <taxon>Rhizophlyctidales</taxon>
        <taxon>Rhizophlyctidaceae</taxon>
        <taxon>Rhizophlyctis</taxon>
    </lineage>
</organism>
<proteinExistence type="predicted"/>
<reference evidence="2" key="1">
    <citation type="submission" date="2020-05" db="EMBL/GenBank/DDBJ databases">
        <title>Phylogenomic resolution of chytrid fungi.</title>
        <authorList>
            <person name="Stajich J.E."/>
            <person name="Amses K."/>
            <person name="Simmons R."/>
            <person name="Seto K."/>
            <person name="Myers J."/>
            <person name="Bonds A."/>
            <person name="Quandt C.A."/>
            <person name="Barry K."/>
            <person name="Liu P."/>
            <person name="Grigoriev I."/>
            <person name="Longcore J.E."/>
            <person name="James T.Y."/>
        </authorList>
    </citation>
    <scope>NUCLEOTIDE SEQUENCE</scope>
    <source>
        <strain evidence="2">JEL0318</strain>
    </source>
</reference>
<feature type="compositionally biased region" description="Basic and acidic residues" evidence="1">
    <location>
        <begin position="29"/>
        <end position="56"/>
    </location>
</feature>
<evidence type="ECO:0000313" key="3">
    <source>
        <dbReference type="Proteomes" id="UP001212841"/>
    </source>
</evidence>
<evidence type="ECO:0000313" key="2">
    <source>
        <dbReference type="EMBL" id="KAJ3033395.1"/>
    </source>
</evidence>
<protein>
    <submittedName>
        <fullName evidence="2">Uncharacterized protein</fullName>
    </submittedName>
</protein>
<gene>
    <name evidence="2" type="ORF">HK097_004858</name>
</gene>
<accession>A0AAD5S0W6</accession>
<feature type="non-terminal residue" evidence="2">
    <location>
        <position position="1"/>
    </location>
</feature>
<name>A0AAD5S0W6_9FUNG</name>
<dbReference type="AlphaFoldDB" id="A0AAD5S0W6"/>
<dbReference type="Proteomes" id="UP001212841">
    <property type="component" value="Unassembled WGS sequence"/>
</dbReference>
<sequence length="113" mass="12775">KHKSGEKREEEKKKGKDGRRRSSFGGDEENGKEKGGKEVKSPARAKSTNEEEERPKYRVGQTVAAFVSVPDESDDEDEVDRDGMEEKLKEACYIVIVDGYDSKTKVVWTSSQF</sequence>